<feature type="coiled-coil region" evidence="8">
    <location>
        <begin position="1429"/>
        <end position="1456"/>
    </location>
</feature>
<accession>A0A0N4UM88</accession>
<dbReference type="Proteomes" id="UP000038040">
    <property type="component" value="Unplaced"/>
</dbReference>
<feature type="coiled-coil region" evidence="8">
    <location>
        <begin position="951"/>
        <end position="1001"/>
    </location>
</feature>
<dbReference type="GO" id="GO:0019894">
    <property type="term" value="F:kinesin binding"/>
    <property type="evidence" value="ECO:0007669"/>
    <property type="project" value="TreeGrafter"/>
</dbReference>
<evidence type="ECO:0000256" key="6">
    <source>
        <dbReference type="ARBA" id="ARBA00023242"/>
    </source>
</evidence>
<comment type="subcellular location">
    <subcellularLocation>
        <location evidence="1">Nucleus membrane</location>
    </subcellularLocation>
</comment>
<evidence type="ECO:0000256" key="9">
    <source>
        <dbReference type="SAM" id="Phobius"/>
    </source>
</evidence>
<feature type="domain" description="KASH" evidence="10">
    <location>
        <begin position="2652"/>
        <end position="2711"/>
    </location>
</feature>
<evidence type="ECO:0000256" key="7">
    <source>
        <dbReference type="PROSITE-ProRule" id="PRU00385"/>
    </source>
</evidence>
<keyword evidence="6" id="KW-0539">Nucleus</keyword>
<name>A0A0N4UM88_DRAME</name>
<dbReference type="Pfam" id="PF24611">
    <property type="entry name" value="Spectrin_Anc-1"/>
    <property type="match status" value="1"/>
</dbReference>
<feature type="topological domain" description="Cytoplasmic" evidence="7">
    <location>
        <begin position="1"/>
        <end position="2660"/>
    </location>
</feature>
<feature type="coiled-coil region" evidence="8">
    <location>
        <begin position="1749"/>
        <end position="1830"/>
    </location>
</feature>
<dbReference type="InterPro" id="IPR057134">
    <property type="entry name" value="Spectrin_Anc-1_3"/>
</dbReference>
<dbReference type="InterPro" id="IPR057132">
    <property type="entry name" value="ANC1_spectrin_dom"/>
</dbReference>
<dbReference type="Pfam" id="PF24615">
    <property type="entry name" value="Spectrin_Anc-1_2"/>
    <property type="match status" value="1"/>
</dbReference>
<evidence type="ECO:0000256" key="5">
    <source>
        <dbReference type="ARBA" id="ARBA00023136"/>
    </source>
</evidence>
<evidence type="ECO:0000256" key="4">
    <source>
        <dbReference type="ARBA" id="ARBA00022989"/>
    </source>
</evidence>
<sequence>LEELLSNINEKYVPEATCLCAQMETVQKSFFKLECDRIKEKLRVIVKKFETLANVLAKRKLFLIKFKEFRQYVLIEEERLLDNIRMVSEGKISNMERTANEINELVEIISTLGDELLKYQLEAKMTISDASISKEIEKIRNLPLIIEEEPSCISDDFQQFFDTSNELEKLFAIEVSQSEQSEDAYQFICQSQKNGEREAQLMCELEMIINVLNQEEREKANQLLQELMPIMAKRKQLRKSTINDTIERALVLLSNKEDQGELNVQKYVEEKNFLALSKFESDEWLPLKEELKHVKMICESNEQWIEKCEALETTAALIDEKIARFKRKMSKRNKREDKIIRKLSSFGRWLEQMENDIAKVESLIAEKDPAKQRKMNDLMFHLKSTCLSYKKLVDKLGTVQLRQPHSDQAKGHCIRYQKFLEKISKWPMDEEFSTRTQIIEDMPSISVRQLSFNSTSTSESSDNIDEQIYEIEQEASWRDKGLFDDTLIQRLKKADISDIVLALPEIDVELNFMARYINELSVNYIRSLKTLPEAEEDLRCLEKLSRKIICLQKECGKFLGRMSSDEKMIMCSLLHHLKSLEEPVENLMSNLRNECDEERSLRNNYDCIVKELNHLNTDIDFRAQKEITVLKRQLESLQLQIDLLRAQCAQHRSYVENSIEGSSASSPSISRRKKIILMMSRTVTTIIKVVEDVLKASPISSEKNLIDFKCKLNEINRCIQKTPVEFNADLLTSSAIALHNNVMEIRNSNLELLNMDELNHLYETVSTRRERIEAILRAITRQANNKVNFNIPERINEISKLTASVKDLEDEIYGYFSKTLQFREENMNIHQHSIAEDIVGHENNERLLALLFDEIDCELPETLDFLAKAKEALKCYDLLSVGENICRGDELLRSIKSYLDRLNEFEGLNEEQLKNLDDKRELLGSTYDRIRLQNEALKSRQIALGKWIDIKSQLQLDATALIDEAKQFKEKYLLVQPLSVATDDQCKIEQLNAELKELKDHACRKFDEFNEITKCDFEALVDELAKLRADIDWSCNSIEELIVPLKEDINWANDLIDRNNTFLSNMIEIDTRLANFRSSLENTQSNEIDDLRKDLQKISNELRILQEREMIPERLVKKPGLIQIASLKAKFDEVERALNREEERIASISANANMKSLIATESALIRDYIEKARNIENDPYANENNLRNLADELREGRKRLDAIENIYEELKCIKDEDPMRLSTLNEVVELANEFDSMISVINERFDILNRFNEEANIIEEQLRGLENSLNILEPISDDVLQEIRKVFNMLSPNSIQSLNDMIQCLTPMIEPKHRFDDIITYKNELDKKLEKILFEHEQIENERKAKEAEYEDAISSLKREMEKAESDFDEMKPSLALIESFKEKVLSKLLDKVYQLGEMVPFSETENFTSLNDRIDKLIHGTDKKIEDARKEEELMNEKRGELDDIERQYDDISSKYAIPQDLPIAVEDVKRLQSLLNRLAVFDVSDITYDGLMDGILKRIDKLKASIEHFIDSLEKQIADELDLFNELRDCLLELTFLGDNVLSIDISELNTNQLESINVLSENLRQLKPTVENLERKLHISASNLVKRAPTPDNLSSRLARLQQALNQRKEDIVCKSKIQELTQAVDLISATIQIRTNELEHEKLNSTDEYNLIDLETKKHQLEDIIEKIPEGDEALALREQSSLQLGFLNDLLKCLAAKVGNKLAALTRFNAAKDEIDAQLCSIDYNIEDMHSDSVPLIDENLNHIQNKIKTIEKFKSRIENMNEHDLDENCLNEREGLLKRIDEVAIGLSKQRENVEEQLKNAINREKMHKEAKHLVEELLKLVKEGDKILNDAEALHLAYMSAYNAFVNPLENATKLISSTQQVEGLLEDLNEAMQQSVVMQKKLEHKDSLYRQFVNEFEIANEQLEKLRKPVYEIREKSLRDVEEAIDDLNYLKAAYENFDDLNKFLRKLQDLSEQLDPHEAAYTEVRFFDNDIVGVFEQYESLMSILDSEIKDENILNESAHQLIVEFDQLTSELNSDLNEEEHLKDILNYHLPALEEQLKMLKCKDDDARRMRQHVNRVSEPSIEKITDTKMNLIEVVEKNLKNMDDLKKQEKLKYIQEEMSKLQSLPLNNEHLIRIEEQLQQLPADDESVKELMNQIGAMRVRNDNEREILQKQSFNILENIAKFIEKSLNKTAAMKDEEKKTSAQCIIIEQINTLNSMIEKVENDLLPQLDELSNKLQQQNLDDSNVLSVKNHAQKLNEQCKEQRKKLIQSKAENTATIDVHSLFNELSCLEQRAHNIFQNEPSSSYIAETLVALNNALSCASRAICDAERVGKQMGSLPQFVQCLINTQEKLSELSNAFNEFDKEWMEIQRSFEILSNEASECYNRPQRPYNDVLRDIEHLKVIADNLFALNVDDSLSSKHPFLLSRAYRMKQDINAAGEDINRFIEEVQNELRCRDKLKKSLAQVEREIVGIYELLTQEEATETQKVLSHQRLREIQSDLNNVEENIRRFNENRQYLIEEEDISTKKIHDLLELMEQTLDCITDITTQNAQIDVDIAADVLAALYPDMDPRQILIERNILNAFGEGEITGNEVAIEQDGANPHFSGRHATSFIDGEVSSVGEEDDQVVSPIPEDPVHGAIPYERQRSRWRRILRTALPIQLYIILIFSHLVLFQALLVLLLGAACLVPHCDEEYCCHLMNNFARSFDTSLQFLNGPPPF</sequence>
<dbReference type="PROSITE" id="PS51049">
    <property type="entry name" value="KASH"/>
    <property type="match status" value="1"/>
</dbReference>
<evidence type="ECO:0000313" key="12">
    <source>
        <dbReference type="WBParaSite" id="DME_0000895001-mRNA-1"/>
    </source>
</evidence>
<dbReference type="Pfam" id="PF24531">
    <property type="entry name" value="ANC1_spectrin"/>
    <property type="match status" value="1"/>
</dbReference>
<evidence type="ECO:0000256" key="1">
    <source>
        <dbReference type="ARBA" id="ARBA00004126"/>
    </source>
</evidence>
<dbReference type="GO" id="GO:0031965">
    <property type="term" value="C:nuclear membrane"/>
    <property type="evidence" value="ECO:0007669"/>
    <property type="project" value="UniProtKB-SubCell"/>
</dbReference>
<dbReference type="Pfam" id="PF10541">
    <property type="entry name" value="KASH"/>
    <property type="match status" value="1"/>
</dbReference>
<dbReference type="WBParaSite" id="DME_0000895001-mRNA-1">
    <property type="protein sequence ID" value="DME_0000895001-mRNA-1"/>
    <property type="gene ID" value="DME_0000895001"/>
</dbReference>
<dbReference type="PANTHER" id="PTHR21524">
    <property type="entry name" value="SPECTRIN REPEAT CONTAINING NUCLEAR ENVELOPE PROTEIN 2"/>
    <property type="match status" value="1"/>
</dbReference>
<dbReference type="InterPro" id="IPR012315">
    <property type="entry name" value="KASH"/>
</dbReference>
<evidence type="ECO:0000259" key="10">
    <source>
        <dbReference type="PROSITE" id="PS51049"/>
    </source>
</evidence>
<feature type="topological domain" description="Perinuclear space" evidence="7">
    <location>
        <begin position="2682"/>
        <end position="2711"/>
    </location>
</feature>
<evidence type="ECO:0000313" key="11">
    <source>
        <dbReference type="Proteomes" id="UP000038040"/>
    </source>
</evidence>
<feature type="coiled-coil region" evidence="8">
    <location>
        <begin position="2485"/>
        <end position="2512"/>
    </location>
</feature>
<reference evidence="12" key="1">
    <citation type="submission" date="2016-04" db="UniProtKB">
        <authorList>
            <consortium name="WormBaseParasite"/>
        </authorList>
    </citation>
    <scope>IDENTIFICATION</scope>
</reference>
<feature type="transmembrane region" description="Helical" evidence="9">
    <location>
        <begin position="2653"/>
        <end position="2679"/>
    </location>
</feature>
<dbReference type="GO" id="GO:0048471">
    <property type="term" value="C:perinuclear region of cytoplasm"/>
    <property type="evidence" value="ECO:0007669"/>
    <property type="project" value="TreeGrafter"/>
</dbReference>
<organism evidence="11 12">
    <name type="scientific">Dracunculus medinensis</name>
    <name type="common">Guinea worm</name>
    <dbReference type="NCBI Taxonomy" id="318479"/>
    <lineage>
        <taxon>Eukaryota</taxon>
        <taxon>Metazoa</taxon>
        <taxon>Ecdysozoa</taxon>
        <taxon>Nematoda</taxon>
        <taxon>Chromadorea</taxon>
        <taxon>Rhabditida</taxon>
        <taxon>Spirurina</taxon>
        <taxon>Dracunculoidea</taxon>
        <taxon>Dracunculidae</taxon>
        <taxon>Dracunculus</taxon>
    </lineage>
</organism>
<protein>
    <submittedName>
        <fullName evidence="12">KASH domain-containing protein</fullName>
    </submittedName>
</protein>
<proteinExistence type="inferred from homology"/>
<keyword evidence="5 7" id="KW-0472">Membrane</keyword>
<dbReference type="GO" id="GO:0006997">
    <property type="term" value="P:nucleus organization"/>
    <property type="evidence" value="ECO:0007669"/>
    <property type="project" value="TreeGrafter"/>
</dbReference>
<feature type="coiled-coil region" evidence="8">
    <location>
        <begin position="2237"/>
        <end position="2264"/>
    </location>
</feature>
<dbReference type="PANTHER" id="PTHR21524:SF5">
    <property type="entry name" value="SPECTRIN REPEAT CONTAINING NUCLEAR ENVELOPE PROTEIN 2"/>
    <property type="match status" value="1"/>
</dbReference>
<feature type="coiled-coil region" evidence="8">
    <location>
        <begin position="584"/>
        <end position="647"/>
    </location>
</feature>
<dbReference type="GO" id="GO:0007010">
    <property type="term" value="P:cytoskeleton organization"/>
    <property type="evidence" value="ECO:0007669"/>
    <property type="project" value="TreeGrafter"/>
</dbReference>
<evidence type="ECO:0000256" key="3">
    <source>
        <dbReference type="ARBA" id="ARBA00022692"/>
    </source>
</evidence>
<keyword evidence="8" id="KW-0175">Coiled coil</keyword>
<evidence type="ECO:0000256" key="2">
    <source>
        <dbReference type="ARBA" id="ARBA00008619"/>
    </source>
</evidence>
<feature type="coiled-coil region" evidence="8">
    <location>
        <begin position="1322"/>
        <end position="1367"/>
    </location>
</feature>
<keyword evidence="3 7" id="KW-0812">Transmembrane</keyword>
<keyword evidence="4 9" id="KW-1133">Transmembrane helix</keyword>
<evidence type="ECO:0000256" key="8">
    <source>
        <dbReference type="SAM" id="Coils"/>
    </source>
</evidence>
<dbReference type="SMART" id="SM01249">
    <property type="entry name" value="KASH"/>
    <property type="match status" value="1"/>
</dbReference>
<feature type="coiled-coil region" evidence="8">
    <location>
        <begin position="1081"/>
        <end position="1151"/>
    </location>
</feature>
<dbReference type="InterPro" id="IPR057133">
    <property type="entry name" value="Spectrin_Anc-1_2"/>
</dbReference>
<dbReference type="GO" id="GO:0007097">
    <property type="term" value="P:nuclear migration"/>
    <property type="evidence" value="ECO:0007669"/>
    <property type="project" value="TreeGrafter"/>
</dbReference>
<comment type="similarity">
    <text evidence="2">Belongs to the nesprin family.</text>
</comment>